<evidence type="ECO:0000313" key="4">
    <source>
        <dbReference type="EMBL" id="RGR49315.1"/>
    </source>
</evidence>
<dbReference type="EMBL" id="QRSS01000002">
    <property type="protein sequence ID" value="RGQ07353.1"/>
    <property type="molecule type" value="Genomic_DNA"/>
</dbReference>
<dbReference type="EMBL" id="QRUH01000005">
    <property type="protein sequence ID" value="RGR49315.1"/>
    <property type="molecule type" value="Genomic_DNA"/>
</dbReference>
<evidence type="ECO:0008006" key="21">
    <source>
        <dbReference type="Google" id="ProtNLM"/>
    </source>
</evidence>
<evidence type="ECO:0000313" key="14">
    <source>
        <dbReference type="Proteomes" id="UP000265828"/>
    </source>
</evidence>
<evidence type="ECO:0000313" key="9">
    <source>
        <dbReference type="EMBL" id="RHG17901.1"/>
    </source>
</evidence>
<evidence type="ECO:0000313" key="15">
    <source>
        <dbReference type="Proteomes" id="UP000283585"/>
    </source>
</evidence>
<evidence type="ECO:0000313" key="10">
    <source>
        <dbReference type="EMBL" id="VUX22480.1"/>
    </source>
</evidence>
<dbReference type="EMBL" id="QRHZ01000003">
    <property type="protein sequence ID" value="RHG17901.1"/>
    <property type="molecule type" value="Genomic_DNA"/>
</dbReference>
<reference evidence="1 11" key="1">
    <citation type="submission" date="2015-09" db="EMBL/GenBank/DDBJ databases">
        <authorList>
            <consortium name="Pathogen Informatics"/>
        </authorList>
    </citation>
    <scope>NUCLEOTIDE SEQUENCE [LARGE SCALE GENOMIC DNA]</scope>
    <source>
        <strain evidence="1 11">2789STDY5608837</strain>
    </source>
</reference>
<keyword evidence="20" id="KW-1185">Reference proteome</keyword>
<evidence type="ECO:0000313" key="7">
    <source>
        <dbReference type="EMBL" id="RHC08501.1"/>
    </source>
</evidence>
<dbReference type="EMBL" id="QRZI01000004">
    <property type="protein sequence ID" value="RGV64538.1"/>
    <property type="molecule type" value="Genomic_DNA"/>
</dbReference>
<dbReference type="EMBL" id="QSKO01000028">
    <property type="protein sequence ID" value="RHE70787.1"/>
    <property type="molecule type" value="Genomic_DNA"/>
</dbReference>
<evidence type="ECO:0000313" key="5">
    <source>
        <dbReference type="EMBL" id="RGS71882.1"/>
    </source>
</evidence>
<dbReference type="EMBL" id="QSHL01000003">
    <property type="protein sequence ID" value="RHC08501.1"/>
    <property type="molecule type" value="Genomic_DNA"/>
</dbReference>
<dbReference type="RefSeq" id="WP_055066385.1">
    <property type="nucleotide sequence ID" value="NZ_CABHNB010000046.1"/>
</dbReference>
<evidence type="ECO:0000313" key="3">
    <source>
        <dbReference type="EMBL" id="RGQ07353.1"/>
    </source>
</evidence>
<dbReference type="Proteomes" id="UP000284220">
    <property type="component" value="Unassembled WGS sequence"/>
</dbReference>
<accession>A0A174FMA9</accession>
<reference evidence="12 13" key="2">
    <citation type="submission" date="2018-08" db="EMBL/GenBank/DDBJ databases">
        <title>A genome reference for cultivated species of the human gut microbiota.</title>
        <authorList>
            <person name="Zou Y."/>
            <person name="Xue W."/>
            <person name="Luo G."/>
        </authorList>
    </citation>
    <scope>NUCLEOTIDE SEQUENCE [LARGE SCALE GENOMIC DNA]</scope>
    <source>
        <strain evidence="6 14">AF14-23</strain>
        <strain evidence="5 18">AF21-24</strain>
        <strain evidence="4 19">AF25-21</strain>
        <strain evidence="3 15">AF29-2BH</strain>
        <strain evidence="9 17">AM22-9LB</strain>
        <strain evidence="8 16">AM27-32LB</strain>
        <strain evidence="7 13">AM37-4AC</strain>
        <strain evidence="2 12">OM03-6</strain>
    </source>
</reference>
<evidence type="ECO:0000313" key="6">
    <source>
        <dbReference type="EMBL" id="RGV64538.1"/>
    </source>
</evidence>
<evidence type="ECO:0000313" key="19">
    <source>
        <dbReference type="Proteomes" id="UP000285839"/>
    </source>
</evidence>
<proteinExistence type="predicted"/>
<dbReference type="Proteomes" id="UP000265808">
    <property type="component" value="Unassembled WGS sequence"/>
</dbReference>
<evidence type="ECO:0000313" key="12">
    <source>
        <dbReference type="Proteomes" id="UP000261105"/>
    </source>
</evidence>
<dbReference type="Proteomes" id="UP000285839">
    <property type="component" value="Unassembled WGS sequence"/>
</dbReference>
<dbReference type="EMBL" id="QRVV01000034">
    <property type="protein sequence ID" value="RGS71882.1"/>
    <property type="molecule type" value="Genomic_DNA"/>
</dbReference>
<dbReference type="Proteomes" id="UP000261105">
    <property type="component" value="Unassembled WGS sequence"/>
</dbReference>
<dbReference type="Proteomes" id="UP000283928">
    <property type="component" value="Unassembled WGS sequence"/>
</dbReference>
<evidence type="ECO:0000313" key="17">
    <source>
        <dbReference type="Proteomes" id="UP000284220"/>
    </source>
</evidence>
<dbReference type="EMBL" id="CABHNB010000046">
    <property type="protein sequence ID" value="VUX22480.1"/>
    <property type="molecule type" value="Genomic_DNA"/>
</dbReference>
<organism evidence="1 11">
    <name type="scientific">Blautia obeum</name>
    <dbReference type="NCBI Taxonomy" id="40520"/>
    <lineage>
        <taxon>Bacteria</taxon>
        <taxon>Bacillati</taxon>
        <taxon>Bacillota</taxon>
        <taxon>Clostridia</taxon>
        <taxon>Lachnospirales</taxon>
        <taxon>Lachnospiraceae</taxon>
        <taxon>Blautia</taxon>
    </lineage>
</organism>
<dbReference type="AlphaFoldDB" id="A0A174FMA9"/>
<dbReference type="Proteomes" id="UP000095409">
    <property type="component" value="Unassembled WGS sequence"/>
</dbReference>
<dbReference type="Proteomes" id="UP000409147">
    <property type="component" value="Unassembled WGS sequence"/>
</dbReference>
<name>A0A174FMA9_9FIRM</name>
<reference evidence="10 20" key="3">
    <citation type="submission" date="2019-07" db="EMBL/GenBank/DDBJ databases">
        <authorList>
            <person name="Hibberd C M."/>
            <person name="Gehrig L. J."/>
            <person name="Chang H.-W."/>
            <person name="Venkatesh S."/>
        </authorList>
    </citation>
    <scope>NUCLEOTIDE SEQUENCE [LARGE SCALE GENOMIC DNA]</scope>
    <source>
        <strain evidence="10">Ruminococcus_obeum_SSTS_Bg7063</strain>
    </source>
</reference>
<evidence type="ECO:0000313" key="1">
    <source>
        <dbReference type="EMBL" id="CUO51382.1"/>
    </source>
</evidence>
<sequence>MAFSLDSKVKDILKNPEASAVLDKYSPDASKNPQMKLVGGLTLRKLASFPQSAFLKPHLEELEKELQAIE</sequence>
<dbReference type="Proteomes" id="UP000283585">
    <property type="component" value="Unassembled WGS sequence"/>
</dbReference>
<evidence type="ECO:0000313" key="13">
    <source>
        <dbReference type="Proteomes" id="UP000265808"/>
    </source>
</evidence>
<evidence type="ECO:0000313" key="11">
    <source>
        <dbReference type="Proteomes" id="UP000095409"/>
    </source>
</evidence>
<dbReference type="Proteomes" id="UP000265828">
    <property type="component" value="Unassembled WGS sequence"/>
</dbReference>
<evidence type="ECO:0000313" key="20">
    <source>
        <dbReference type="Proteomes" id="UP000409147"/>
    </source>
</evidence>
<dbReference type="EMBL" id="QSUZ01000032">
    <property type="protein sequence ID" value="RGN84339.1"/>
    <property type="molecule type" value="Genomic_DNA"/>
</dbReference>
<protein>
    <recommendedName>
        <fullName evidence="21">DUF1858 domain-containing protein</fullName>
    </recommendedName>
</protein>
<evidence type="ECO:0000313" key="2">
    <source>
        <dbReference type="EMBL" id="RGN84339.1"/>
    </source>
</evidence>
<evidence type="ECO:0000313" key="8">
    <source>
        <dbReference type="EMBL" id="RHE70787.1"/>
    </source>
</evidence>
<dbReference type="EMBL" id="CYZD01000013">
    <property type="protein sequence ID" value="CUO51382.1"/>
    <property type="molecule type" value="Genomic_DNA"/>
</dbReference>
<evidence type="ECO:0000313" key="16">
    <source>
        <dbReference type="Proteomes" id="UP000283928"/>
    </source>
</evidence>
<gene>
    <name evidence="9" type="ORF">DW272_07695</name>
    <name evidence="8" type="ORF">DW723_14825</name>
    <name evidence="7" type="ORF">DW859_06395</name>
    <name evidence="6" type="ORF">DWW07_06670</name>
    <name evidence="5" type="ORF">DWX77_11360</name>
    <name evidence="4" type="ORF">DWY46_08215</name>
    <name evidence="3" type="ORF">DWZ12_02815</name>
    <name evidence="2" type="ORF">DXB38_15250</name>
    <name evidence="1" type="ORF">ERS852394_02362</name>
    <name evidence="10" type="ORF">ROSSTS7063_03350</name>
</gene>
<dbReference type="Proteomes" id="UP000284242">
    <property type="component" value="Unassembled WGS sequence"/>
</dbReference>
<evidence type="ECO:0000313" key="18">
    <source>
        <dbReference type="Proteomes" id="UP000284242"/>
    </source>
</evidence>